<feature type="region of interest" description="Disordered" evidence="1">
    <location>
        <begin position="291"/>
        <end position="320"/>
    </location>
</feature>
<name>A0A317XLY0_9BASI</name>
<sequence length="798" mass="88765">MEFPESRHKTNGHFSYAYSANGARQKSVRIDGPCLSGLPSEVLLDILTSLDVISLARVAATCQRLREVALQDALWKPIIDRIFNELSPPVRGPSIHPFESALPLWHPDFGLQAEAIHPPSWPTVEEMDSKHTGTAPNGQRLNLDMFAGASSYYDVYTRFVRLCESLLGWWASDVPFYGMVVRVVLDPAFWKPPSGHSDDGASPTLSPSSRCPAFVCQRVYLTNRLQGLDSDMPRWSNVTGFPMPPGSTVIGQGTILRRSLTQIRTDLCEPGIRTENLWHFSWLDAVELSQQQRTKGRDTPTVHASAKPHGEAQSSTPTNNLASVDAYISSESWLRSLDPHNDTSPMSEETLEDAMMEIAAAPVRTVNVGFDFDLDEDDPDRLDIRRFLLQPERQTEGDRQHLIYPLSGTVSIRPTNDSDDGRVQVDVRPWTPYADAERRNAPFAQPPLTVVPLPPTIFPSPALMPAIRSPPYSRLQHRTVGYSGIVEHMSPSQRWLVDGEHLQIDSLTMSPPPPYRPWPIQTHTLDDGPRFFPVRNPPRLSATSRPRPKAQPEVSASGKVGSSMLLSFSPGSPSSGGATSTAPVRSIGGADADYVEYEHERPLPTHDPAHPEFDWSLIEGLYSMTYGPHGLELLYIRARELTHADFQQDERLPAWPAEPLLSDDDMYIQMRIDRRNASRPGARVLEAVKVLGDPNIPRGQVTWRAFIDDPGRSAIPWRPPPPGFRRHTPWPLRAPQAISNVDERSPGLVLPAHGRVAGEGFVGPGWAPALACISSIDEIQIWWQPMYKISMAKKLVGM</sequence>
<dbReference type="AlphaFoldDB" id="A0A317XLY0"/>
<organism evidence="3 4">
    <name type="scientific">Testicularia cyperi</name>
    <dbReference type="NCBI Taxonomy" id="1882483"/>
    <lineage>
        <taxon>Eukaryota</taxon>
        <taxon>Fungi</taxon>
        <taxon>Dikarya</taxon>
        <taxon>Basidiomycota</taxon>
        <taxon>Ustilaginomycotina</taxon>
        <taxon>Ustilaginomycetes</taxon>
        <taxon>Ustilaginales</taxon>
        <taxon>Anthracoideaceae</taxon>
        <taxon>Testicularia</taxon>
    </lineage>
</organism>
<dbReference type="InParanoid" id="A0A317XLY0"/>
<dbReference type="Proteomes" id="UP000246740">
    <property type="component" value="Unassembled WGS sequence"/>
</dbReference>
<proteinExistence type="predicted"/>
<feature type="domain" description="F-box" evidence="2">
    <location>
        <begin position="32"/>
        <end position="78"/>
    </location>
</feature>
<dbReference type="SMART" id="SM00256">
    <property type="entry name" value="FBOX"/>
    <property type="match status" value="1"/>
</dbReference>
<dbReference type="UniPathway" id="UPA00143"/>
<feature type="region of interest" description="Disordered" evidence="1">
    <location>
        <begin position="526"/>
        <end position="586"/>
    </location>
</feature>
<dbReference type="SUPFAM" id="SSF81383">
    <property type="entry name" value="F-box domain"/>
    <property type="match status" value="1"/>
</dbReference>
<dbReference type="Pfam" id="PF12014">
    <property type="entry name" value="Cyclin_D1_bind"/>
    <property type="match status" value="1"/>
</dbReference>
<dbReference type="STRING" id="1882483.A0A317XLY0"/>
<keyword evidence="4" id="KW-1185">Reference proteome</keyword>
<accession>A0A317XLY0</accession>
<feature type="compositionally biased region" description="Low complexity" evidence="1">
    <location>
        <begin position="561"/>
        <end position="582"/>
    </location>
</feature>
<dbReference type="InterPro" id="IPR001810">
    <property type="entry name" value="F-box_dom"/>
</dbReference>
<evidence type="ECO:0000259" key="2">
    <source>
        <dbReference type="PROSITE" id="PS50181"/>
    </source>
</evidence>
<evidence type="ECO:0000256" key="1">
    <source>
        <dbReference type="SAM" id="MobiDB-lite"/>
    </source>
</evidence>
<dbReference type="Pfam" id="PF12937">
    <property type="entry name" value="F-box-like"/>
    <property type="match status" value="1"/>
</dbReference>
<evidence type="ECO:0000313" key="3">
    <source>
        <dbReference type="EMBL" id="PWY98877.1"/>
    </source>
</evidence>
<dbReference type="InterPro" id="IPR036047">
    <property type="entry name" value="F-box-like_dom_sf"/>
</dbReference>
<dbReference type="Gene3D" id="1.20.1280.50">
    <property type="match status" value="1"/>
</dbReference>
<evidence type="ECO:0000313" key="4">
    <source>
        <dbReference type="Proteomes" id="UP000246740"/>
    </source>
</evidence>
<dbReference type="PROSITE" id="PS50181">
    <property type="entry name" value="FBOX"/>
    <property type="match status" value="1"/>
</dbReference>
<dbReference type="GO" id="GO:0016567">
    <property type="term" value="P:protein ubiquitination"/>
    <property type="evidence" value="ECO:0007669"/>
    <property type="project" value="UniProtKB-UniPathway"/>
</dbReference>
<dbReference type="OrthoDB" id="722566at2759"/>
<protein>
    <recommendedName>
        <fullName evidence="2">F-box domain-containing protein</fullName>
    </recommendedName>
</protein>
<dbReference type="EMBL" id="KZ819197">
    <property type="protein sequence ID" value="PWY98877.1"/>
    <property type="molecule type" value="Genomic_DNA"/>
</dbReference>
<gene>
    <name evidence="3" type="ORF">BCV70DRAFT_29871</name>
</gene>
<reference evidence="3 4" key="1">
    <citation type="journal article" date="2018" name="Mol. Biol. Evol.">
        <title>Broad Genomic Sampling Reveals a Smut Pathogenic Ancestry of the Fungal Clade Ustilaginomycotina.</title>
        <authorList>
            <person name="Kijpornyongpan T."/>
            <person name="Mondo S.J."/>
            <person name="Barry K."/>
            <person name="Sandor L."/>
            <person name="Lee J."/>
            <person name="Lipzen A."/>
            <person name="Pangilinan J."/>
            <person name="LaButti K."/>
            <person name="Hainaut M."/>
            <person name="Henrissat B."/>
            <person name="Grigoriev I.V."/>
            <person name="Spatafora J.W."/>
            <person name="Aime M.C."/>
        </authorList>
    </citation>
    <scope>NUCLEOTIDE SEQUENCE [LARGE SCALE GENOMIC DNA]</scope>
    <source>
        <strain evidence="3 4">MCA 3645</strain>
    </source>
</reference>